<dbReference type="RefSeq" id="WP_188571841.1">
    <property type="nucleotide sequence ID" value="NZ_BMFW01000010.1"/>
</dbReference>
<accession>A0ABQ2AUE4</accession>
<evidence type="ECO:0000313" key="1">
    <source>
        <dbReference type="EMBL" id="GGH96383.1"/>
    </source>
</evidence>
<protein>
    <submittedName>
        <fullName evidence="1">Uncharacterized protein</fullName>
    </submittedName>
</protein>
<organism evidence="1 2">
    <name type="scientific">Arthrobacter liuii</name>
    <dbReference type="NCBI Taxonomy" id="1476996"/>
    <lineage>
        <taxon>Bacteria</taxon>
        <taxon>Bacillati</taxon>
        <taxon>Actinomycetota</taxon>
        <taxon>Actinomycetes</taxon>
        <taxon>Micrococcales</taxon>
        <taxon>Micrococcaceae</taxon>
        <taxon>Arthrobacter</taxon>
    </lineage>
</organism>
<gene>
    <name evidence="1" type="ORF">GCM10007170_24100</name>
</gene>
<evidence type="ECO:0000313" key="2">
    <source>
        <dbReference type="Proteomes" id="UP000643279"/>
    </source>
</evidence>
<proteinExistence type="predicted"/>
<name>A0ABQ2AUE4_9MICC</name>
<keyword evidence="2" id="KW-1185">Reference proteome</keyword>
<dbReference type="EMBL" id="BMFW01000010">
    <property type="protein sequence ID" value="GGH96383.1"/>
    <property type="molecule type" value="Genomic_DNA"/>
</dbReference>
<comment type="caution">
    <text evidence="1">The sequence shown here is derived from an EMBL/GenBank/DDBJ whole genome shotgun (WGS) entry which is preliminary data.</text>
</comment>
<sequence>MDSAADRPLTGKIRPGTTSQGRIFHAFRGWPLVPAADLLLLRHAVERGTLASGPDHASDLLRLVDQELTRRAALPVASGD</sequence>
<dbReference type="Proteomes" id="UP000643279">
    <property type="component" value="Unassembled WGS sequence"/>
</dbReference>
<reference evidence="2" key="1">
    <citation type="journal article" date="2019" name="Int. J. Syst. Evol. Microbiol.">
        <title>The Global Catalogue of Microorganisms (GCM) 10K type strain sequencing project: providing services to taxonomists for standard genome sequencing and annotation.</title>
        <authorList>
            <consortium name="The Broad Institute Genomics Platform"/>
            <consortium name="The Broad Institute Genome Sequencing Center for Infectious Disease"/>
            <person name="Wu L."/>
            <person name="Ma J."/>
        </authorList>
    </citation>
    <scope>NUCLEOTIDE SEQUENCE [LARGE SCALE GENOMIC DNA]</scope>
    <source>
        <strain evidence="2">CGMCC 1.12778</strain>
    </source>
</reference>